<dbReference type="PANTHER" id="PTHR43711:SF1">
    <property type="entry name" value="HISTIDINE KINASE 1"/>
    <property type="match status" value="1"/>
</dbReference>
<dbReference type="InterPro" id="IPR005467">
    <property type="entry name" value="His_kinase_dom"/>
</dbReference>
<reference evidence="9 10" key="1">
    <citation type="journal article" date="2009" name="J. Bacteriol.">
        <title>Complete and draft genome sequences of six members of the Aquificales.</title>
        <authorList>
            <person name="Reysenbach A.L."/>
            <person name="Hamamura N."/>
            <person name="Podar M."/>
            <person name="Griffiths E."/>
            <person name="Ferreira S."/>
            <person name="Hochstein R."/>
            <person name="Heidelberg J."/>
            <person name="Johnson J."/>
            <person name="Mead D."/>
            <person name="Pohorille A."/>
            <person name="Sarmiento M."/>
            <person name="Schweighofer K."/>
            <person name="Seshadri R."/>
            <person name="Voytek M.A."/>
        </authorList>
    </citation>
    <scope>NUCLEOTIDE SEQUENCE [LARGE SCALE GENOMIC DNA]</scope>
    <source>
        <strain evidence="10">DSM 14350 / EX-H1</strain>
    </source>
</reference>
<sequence length="385" mass="44560">MYLEKIFFNYKLGRFFFSFALLFAFSVFAGTFRSNYDTFPYAAVILFSYTLTAFFSLYIKRINFLDFLLDVTFLSALIFTDFNAMKYFSVLYLIVLFFAGFILKPFYAYFIGFLALLIYGLLFFLNWNFKDAGLINLLLNGSAFGIIVYAGTKVREKIQFQEEYIRSLEREKQQAELYKKLYRIGAELAHEIRNPLASIHGAAQLLSEGNINERLLGMIKKESERLDQLLKEFLLLSKPREIQERSINIREFLKQLVSLYGSEDKKIELRVYGNPVIYIDERELHSGISNIIKNAIEWAKSTVILKAYEKDGNLIIEIEDDGEGIKEEDREKIFEPFYTKRKSGTGLGLAIAKRVFVENGGNITVEESDLGGAKFLIQIPLVRER</sequence>
<dbReference type="RefSeq" id="WP_012675861.1">
    <property type="nucleotide sequence ID" value="NC_012440.1"/>
</dbReference>
<feature type="transmembrane region" description="Helical" evidence="7">
    <location>
        <begin position="71"/>
        <end position="100"/>
    </location>
</feature>
<name>C0QR96_PERMH</name>
<feature type="transmembrane region" description="Helical" evidence="7">
    <location>
        <begin position="39"/>
        <end position="59"/>
    </location>
</feature>
<feature type="domain" description="Histidine kinase" evidence="8">
    <location>
        <begin position="187"/>
        <end position="383"/>
    </location>
</feature>
<dbReference type="InterPro" id="IPR003594">
    <property type="entry name" value="HATPase_dom"/>
</dbReference>
<dbReference type="InterPro" id="IPR036097">
    <property type="entry name" value="HisK_dim/P_sf"/>
</dbReference>
<dbReference type="SUPFAM" id="SSF47384">
    <property type="entry name" value="Homodimeric domain of signal transducing histidine kinase"/>
    <property type="match status" value="1"/>
</dbReference>
<keyword evidence="7" id="KW-0812">Transmembrane</keyword>
<dbReference type="GO" id="GO:0000155">
    <property type="term" value="F:phosphorelay sensor kinase activity"/>
    <property type="evidence" value="ECO:0007669"/>
    <property type="project" value="InterPro"/>
</dbReference>
<proteinExistence type="predicted"/>
<dbReference type="InterPro" id="IPR004358">
    <property type="entry name" value="Sig_transdc_His_kin-like_C"/>
</dbReference>
<dbReference type="PROSITE" id="PS50109">
    <property type="entry name" value="HIS_KIN"/>
    <property type="match status" value="1"/>
</dbReference>
<protein>
    <recommendedName>
        <fullName evidence="2">histidine kinase</fullName>
        <ecNumber evidence="2">2.7.13.3</ecNumber>
    </recommendedName>
</protein>
<keyword evidence="5 9" id="KW-0418">Kinase</keyword>
<keyword evidence="7" id="KW-1133">Transmembrane helix</keyword>
<keyword evidence="7" id="KW-0472">Membrane</keyword>
<evidence type="ECO:0000256" key="3">
    <source>
        <dbReference type="ARBA" id="ARBA00022553"/>
    </source>
</evidence>
<evidence type="ECO:0000256" key="6">
    <source>
        <dbReference type="ARBA" id="ARBA00023012"/>
    </source>
</evidence>
<dbReference type="PANTHER" id="PTHR43711">
    <property type="entry name" value="TWO-COMPONENT HISTIDINE KINASE"/>
    <property type="match status" value="1"/>
</dbReference>
<evidence type="ECO:0000256" key="1">
    <source>
        <dbReference type="ARBA" id="ARBA00000085"/>
    </source>
</evidence>
<dbReference type="AlphaFoldDB" id="C0QR96"/>
<dbReference type="Gene3D" id="3.30.565.10">
    <property type="entry name" value="Histidine kinase-like ATPase, C-terminal domain"/>
    <property type="match status" value="1"/>
</dbReference>
<dbReference type="HOGENOM" id="CLU_694309_0_0_0"/>
<dbReference type="CDD" id="cd00075">
    <property type="entry name" value="HATPase"/>
    <property type="match status" value="1"/>
</dbReference>
<evidence type="ECO:0000256" key="5">
    <source>
        <dbReference type="ARBA" id="ARBA00022777"/>
    </source>
</evidence>
<dbReference type="InterPro" id="IPR050736">
    <property type="entry name" value="Sensor_HK_Regulatory"/>
</dbReference>
<evidence type="ECO:0000256" key="4">
    <source>
        <dbReference type="ARBA" id="ARBA00022679"/>
    </source>
</evidence>
<organism evidence="9 10">
    <name type="scientific">Persephonella marina (strain DSM 14350 / EX-H1)</name>
    <dbReference type="NCBI Taxonomy" id="123214"/>
    <lineage>
        <taxon>Bacteria</taxon>
        <taxon>Pseudomonadati</taxon>
        <taxon>Aquificota</taxon>
        <taxon>Aquificia</taxon>
        <taxon>Aquificales</taxon>
        <taxon>Hydrogenothermaceae</taxon>
        <taxon>Persephonella</taxon>
    </lineage>
</organism>
<dbReference type="Pfam" id="PF02518">
    <property type="entry name" value="HATPase_c"/>
    <property type="match status" value="1"/>
</dbReference>
<dbReference type="KEGG" id="pmx:PERMA_1424"/>
<dbReference type="InterPro" id="IPR036890">
    <property type="entry name" value="HATPase_C_sf"/>
</dbReference>
<dbReference type="SMART" id="SM00387">
    <property type="entry name" value="HATPase_c"/>
    <property type="match status" value="1"/>
</dbReference>
<feature type="transmembrane region" description="Helical" evidence="7">
    <location>
        <begin position="106"/>
        <end position="125"/>
    </location>
</feature>
<dbReference type="eggNOG" id="COG2205">
    <property type="taxonomic scope" value="Bacteria"/>
</dbReference>
<dbReference type="Proteomes" id="UP000001366">
    <property type="component" value="Chromosome"/>
</dbReference>
<dbReference type="PaxDb" id="123214-PERMA_1424"/>
<gene>
    <name evidence="9" type="ordered locus">PERMA_1424</name>
</gene>
<dbReference type="EC" id="2.7.13.3" evidence="2"/>
<dbReference type="SUPFAM" id="SSF55874">
    <property type="entry name" value="ATPase domain of HSP90 chaperone/DNA topoisomerase II/histidine kinase"/>
    <property type="match status" value="1"/>
</dbReference>
<evidence type="ECO:0000259" key="8">
    <source>
        <dbReference type="PROSITE" id="PS50109"/>
    </source>
</evidence>
<keyword evidence="3" id="KW-0597">Phosphoprotein</keyword>
<dbReference type="PRINTS" id="PR00344">
    <property type="entry name" value="BCTRLSENSOR"/>
</dbReference>
<dbReference type="SMART" id="SM00388">
    <property type="entry name" value="HisKA"/>
    <property type="match status" value="1"/>
</dbReference>
<keyword evidence="10" id="KW-1185">Reference proteome</keyword>
<dbReference type="CDD" id="cd00082">
    <property type="entry name" value="HisKA"/>
    <property type="match status" value="1"/>
</dbReference>
<keyword evidence="6" id="KW-0902">Two-component regulatory system</keyword>
<evidence type="ECO:0000256" key="7">
    <source>
        <dbReference type="SAM" id="Phobius"/>
    </source>
</evidence>
<dbReference type="OrthoDB" id="1931120at2"/>
<dbReference type="STRING" id="123214.PERMA_1424"/>
<evidence type="ECO:0000313" key="10">
    <source>
        <dbReference type="Proteomes" id="UP000001366"/>
    </source>
</evidence>
<evidence type="ECO:0000256" key="2">
    <source>
        <dbReference type="ARBA" id="ARBA00012438"/>
    </source>
</evidence>
<accession>C0QR96</accession>
<dbReference type="InterPro" id="IPR003661">
    <property type="entry name" value="HisK_dim/P_dom"/>
</dbReference>
<dbReference type="Gene3D" id="1.10.287.130">
    <property type="match status" value="1"/>
</dbReference>
<keyword evidence="4" id="KW-0808">Transferase</keyword>
<feature type="transmembrane region" description="Helical" evidence="7">
    <location>
        <begin position="132"/>
        <end position="151"/>
    </location>
</feature>
<comment type="catalytic activity">
    <reaction evidence="1">
        <text>ATP + protein L-histidine = ADP + protein N-phospho-L-histidine.</text>
        <dbReference type="EC" id="2.7.13.3"/>
    </reaction>
</comment>
<dbReference type="EMBL" id="CP001230">
    <property type="protein sequence ID" value="ACO03622.1"/>
    <property type="molecule type" value="Genomic_DNA"/>
</dbReference>
<evidence type="ECO:0000313" key="9">
    <source>
        <dbReference type="EMBL" id="ACO03622.1"/>
    </source>
</evidence>
<dbReference type="Pfam" id="PF00512">
    <property type="entry name" value="HisKA"/>
    <property type="match status" value="1"/>
</dbReference>